<dbReference type="AlphaFoldDB" id="A0A2K1I9Z6"/>
<accession>A0A2K1I9Z6</accession>
<dbReference type="InParanoid" id="A0A2K1I9Z6"/>
<reference evidence="1" key="1">
    <citation type="journal article" date="2008" name="Science">
        <title>The Physcomitrella genome reveals evolutionary insights into the conquest of land by plants.</title>
        <authorList>
            <person name="Rensing S."/>
            <person name="Lang D."/>
            <person name="Zimmer A."/>
            <person name="Terry A."/>
            <person name="Salamov A."/>
            <person name="Shapiro H."/>
            <person name="Nishiyama T."/>
            <person name="Perroud P.-F."/>
            <person name="Lindquist E."/>
            <person name="Kamisugi Y."/>
            <person name="Tanahashi T."/>
            <person name="Sakakibara K."/>
            <person name="Fujita T."/>
            <person name="Oishi K."/>
            <person name="Shin-I T."/>
            <person name="Kuroki Y."/>
            <person name="Toyoda A."/>
            <person name="Suzuki Y."/>
            <person name="Hashimoto A."/>
            <person name="Yamaguchi K."/>
            <person name="Sugano A."/>
            <person name="Kohara Y."/>
            <person name="Fujiyama A."/>
            <person name="Anterola A."/>
            <person name="Aoki S."/>
            <person name="Ashton N."/>
            <person name="Barbazuk W.B."/>
            <person name="Barker E."/>
            <person name="Bennetzen J."/>
            <person name="Bezanilla M."/>
            <person name="Blankenship R."/>
            <person name="Cho S.H."/>
            <person name="Dutcher S."/>
            <person name="Estelle M."/>
            <person name="Fawcett J.A."/>
            <person name="Gundlach H."/>
            <person name="Hanada K."/>
            <person name="Heyl A."/>
            <person name="Hicks K.A."/>
            <person name="Hugh J."/>
            <person name="Lohr M."/>
            <person name="Mayer K."/>
            <person name="Melkozernov A."/>
            <person name="Murata T."/>
            <person name="Nelson D."/>
            <person name="Pils B."/>
            <person name="Prigge M."/>
            <person name="Reiss B."/>
            <person name="Renner T."/>
            <person name="Rombauts S."/>
            <person name="Rushton P."/>
            <person name="Sanderfoot A."/>
            <person name="Schween G."/>
            <person name="Shiu S.-H."/>
            <person name="Stueber K."/>
            <person name="Theodoulou F.L."/>
            <person name="Tu H."/>
            <person name="Van de Peer Y."/>
            <person name="Verrier P.J."/>
            <person name="Waters E."/>
            <person name="Wood A."/>
            <person name="Yang L."/>
            <person name="Cove D."/>
            <person name="Cuming A."/>
            <person name="Hasebe M."/>
            <person name="Lucas S."/>
            <person name="Mishler D.B."/>
            <person name="Reski R."/>
            <person name="Grigoriev I."/>
            <person name="Quatrano R.S."/>
            <person name="Boore J.L."/>
        </authorList>
    </citation>
    <scope>NUCLEOTIDE SEQUENCE [LARGE SCALE GENOMIC DNA]</scope>
</reference>
<dbReference type="EMBL" id="ABEU02000065">
    <property type="protein sequence ID" value="PNR26103.1"/>
    <property type="molecule type" value="Genomic_DNA"/>
</dbReference>
<comment type="caution">
    <text evidence="1">The sequence shown here is derived from an EMBL/GenBank/DDBJ whole genome shotgun (WGS) entry which is preliminary data.</text>
</comment>
<evidence type="ECO:0000313" key="1">
    <source>
        <dbReference type="EMBL" id="PNR26103.1"/>
    </source>
</evidence>
<gene>
    <name evidence="1" type="ORF">PHYPA_031128</name>
</gene>
<proteinExistence type="predicted"/>
<reference evidence="1" key="2">
    <citation type="journal article" date="2018" name="Plant J.">
        <title>The Physcomitrella patens chromosome-scale assembly reveals moss genome structure and evolution.</title>
        <authorList>
            <person name="Lang D."/>
            <person name="Ullrich K.K."/>
            <person name="Murat F."/>
            <person name="Fuchs J."/>
            <person name="Jenkins J."/>
            <person name="Haas F.B."/>
            <person name="Piednoel M."/>
            <person name="Gundlach H."/>
            <person name="Van Bel M."/>
            <person name="Meyberg R."/>
            <person name="Vives C."/>
            <person name="Morata J."/>
            <person name="Symeonidi A."/>
            <person name="Hiss M."/>
            <person name="Muchero W."/>
            <person name="Kamisugi Y."/>
            <person name="Saleh O."/>
            <person name="Blanc G."/>
            <person name="Decker E.L."/>
            <person name="van Gessel N."/>
            <person name="Grimwood J."/>
            <person name="Hayes R.D."/>
            <person name="Graham S.W."/>
            <person name="Gunter L.E."/>
            <person name="McDaniel S.F."/>
            <person name="Hoernstein S.N.W."/>
            <person name="Larsson A."/>
            <person name="Li F.W."/>
            <person name="Perroud P.F."/>
            <person name="Phillips J."/>
            <person name="Ranjan P."/>
            <person name="Rokshar D.S."/>
            <person name="Rothfels C.J."/>
            <person name="Schneider L."/>
            <person name="Shu S."/>
            <person name="Stevenson D.W."/>
            <person name="Thummler F."/>
            <person name="Tillich M."/>
            <person name="Villarreal Aguilar J.C."/>
            <person name="Widiez T."/>
            <person name="Wong G.K."/>
            <person name="Wymore A."/>
            <person name="Zhang Y."/>
            <person name="Zimmer A.D."/>
            <person name="Quatrano R.S."/>
            <person name="Mayer K.F.X."/>
            <person name="Goodstein D."/>
            <person name="Casacuberta J.M."/>
            <person name="Vandepoele K."/>
            <person name="Reski R."/>
            <person name="Cuming A.C."/>
            <person name="Tuskan G.A."/>
            <person name="Maumus F."/>
            <person name="Salse J."/>
            <person name="Schmutz J."/>
            <person name="Rensing S.A."/>
        </authorList>
    </citation>
    <scope>NUCLEOTIDE SEQUENCE [LARGE SCALE GENOMIC DNA]</scope>
</reference>
<name>A0A2K1I9Z6_PHYPA</name>
<sequence>MLKNYTVVLLLVDNLFVNRDNQREIDKMKFMLKVEFEISRFWKDGTLSSSRIIVRRLR</sequence>
<organism evidence="1">
    <name type="scientific">Physcomitrium patens</name>
    <name type="common">Spreading-leaved earth moss</name>
    <name type="synonym">Physcomitrella patens</name>
    <dbReference type="NCBI Taxonomy" id="3218"/>
    <lineage>
        <taxon>Eukaryota</taxon>
        <taxon>Viridiplantae</taxon>
        <taxon>Streptophyta</taxon>
        <taxon>Embryophyta</taxon>
        <taxon>Bryophyta</taxon>
        <taxon>Bryophytina</taxon>
        <taxon>Bryopsida</taxon>
        <taxon>Funariidae</taxon>
        <taxon>Funariales</taxon>
        <taxon>Funariaceae</taxon>
        <taxon>Physcomitrium</taxon>
    </lineage>
</organism>
<protein>
    <submittedName>
        <fullName evidence="1">Uncharacterized protein</fullName>
    </submittedName>
</protein>